<dbReference type="Proteomes" id="UP000001312">
    <property type="component" value="Unassembled WGS sequence"/>
</dbReference>
<gene>
    <name evidence="1" type="ORF">SS1G_00937</name>
</gene>
<keyword evidence="2" id="KW-1185">Reference proteome</keyword>
<protein>
    <submittedName>
        <fullName evidence="1">Uncharacterized protein</fullName>
    </submittedName>
</protein>
<dbReference type="InParanoid" id="A7E6L2"/>
<organism evidence="1 2">
    <name type="scientific">Sclerotinia sclerotiorum (strain ATCC 18683 / 1980 / Ss-1)</name>
    <name type="common">White mold</name>
    <name type="synonym">Whetzelinia sclerotiorum</name>
    <dbReference type="NCBI Taxonomy" id="665079"/>
    <lineage>
        <taxon>Eukaryota</taxon>
        <taxon>Fungi</taxon>
        <taxon>Dikarya</taxon>
        <taxon>Ascomycota</taxon>
        <taxon>Pezizomycotina</taxon>
        <taxon>Leotiomycetes</taxon>
        <taxon>Helotiales</taxon>
        <taxon>Sclerotiniaceae</taxon>
        <taxon>Sclerotinia</taxon>
    </lineage>
</organism>
<accession>A7E6L2</accession>
<dbReference type="KEGG" id="ssl:SS1G_00937"/>
<dbReference type="EMBL" id="CH476621">
    <property type="protein sequence ID" value="EDN91534.1"/>
    <property type="molecule type" value="Genomic_DNA"/>
</dbReference>
<proteinExistence type="predicted"/>
<name>A7E6L2_SCLS1</name>
<evidence type="ECO:0000313" key="2">
    <source>
        <dbReference type="Proteomes" id="UP000001312"/>
    </source>
</evidence>
<reference evidence="2" key="1">
    <citation type="journal article" date="2011" name="PLoS Genet.">
        <title>Genomic analysis of the necrotrophic fungal pathogens Sclerotinia sclerotiorum and Botrytis cinerea.</title>
        <authorList>
            <person name="Amselem J."/>
            <person name="Cuomo C.A."/>
            <person name="van Kan J.A."/>
            <person name="Viaud M."/>
            <person name="Benito E.P."/>
            <person name="Couloux A."/>
            <person name="Coutinho P.M."/>
            <person name="de Vries R.P."/>
            <person name="Dyer P.S."/>
            <person name="Fillinger S."/>
            <person name="Fournier E."/>
            <person name="Gout L."/>
            <person name="Hahn M."/>
            <person name="Kohn L."/>
            <person name="Lapalu N."/>
            <person name="Plummer K.M."/>
            <person name="Pradier J.M."/>
            <person name="Quevillon E."/>
            <person name="Sharon A."/>
            <person name="Simon A."/>
            <person name="ten Have A."/>
            <person name="Tudzynski B."/>
            <person name="Tudzynski P."/>
            <person name="Wincker P."/>
            <person name="Andrew M."/>
            <person name="Anthouard V."/>
            <person name="Beever R.E."/>
            <person name="Beffa R."/>
            <person name="Benoit I."/>
            <person name="Bouzid O."/>
            <person name="Brault B."/>
            <person name="Chen Z."/>
            <person name="Choquer M."/>
            <person name="Collemare J."/>
            <person name="Cotton P."/>
            <person name="Danchin E.G."/>
            <person name="Da Silva C."/>
            <person name="Gautier A."/>
            <person name="Giraud C."/>
            <person name="Giraud T."/>
            <person name="Gonzalez C."/>
            <person name="Grossetete S."/>
            <person name="Guldener U."/>
            <person name="Henrissat B."/>
            <person name="Howlett B.J."/>
            <person name="Kodira C."/>
            <person name="Kretschmer M."/>
            <person name="Lappartient A."/>
            <person name="Leroch M."/>
            <person name="Levis C."/>
            <person name="Mauceli E."/>
            <person name="Neuveglise C."/>
            <person name="Oeser B."/>
            <person name="Pearson M."/>
            <person name="Poulain J."/>
            <person name="Poussereau N."/>
            <person name="Quesneville H."/>
            <person name="Rascle C."/>
            <person name="Schumacher J."/>
            <person name="Segurens B."/>
            <person name="Sexton A."/>
            <person name="Silva E."/>
            <person name="Sirven C."/>
            <person name="Soanes D.M."/>
            <person name="Talbot N.J."/>
            <person name="Templeton M."/>
            <person name="Yandava C."/>
            <person name="Yarden O."/>
            <person name="Zeng Q."/>
            <person name="Rollins J.A."/>
            <person name="Lebrun M.H."/>
            <person name="Dickman M."/>
        </authorList>
    </citation>
    <scope>NUCLEOTIDE SEQUENCE [LARGE SCALE GENOMIC DNA]</scope>
    <source>
        <strain evidence="2">ATCC 18683 / 1980 / Ss-1</strain>
    </source>
</reference>
<sequence length="73" mass="8623">MQPESVGIQETKVIELYFHVATINHIAAGHPAPFMPFDPRRTGFDLETRNTYQIHFWEEMYEVVSQSTERQRI</sequence>
<dbReference type="HOGENOM" id="CLU_2706320_0_0_1"/>
<dbReference type="AlphaFoldDB" id="A7E6L2"/>
<evidence type="ECO:0000313" key="1">
    <source>
        <dbReference type="EMBL" id="EDN91534.1"/>
    </source>
</evidence>
<dbReference type="GeneID" id="5495151"/>
<dbReference type="RefSeq" id="XP_001598848.1">
    <property type="nucleotide sequence ID" value="XM_001598798.1"/>
</dbReference>